<feature type="region of interest" description="Disordered" evidence="1">
    <location>
        <begin position="339"/>
        <end position="377"/>
    </location>
</feature>
<dbReference type="AlphaFoldDB" id="A0A7H8NF81"/>
<name>A0A7H8NF81_9ACTN</name>
<gene>
    <name evidence="2" type="ORF">HUT08_25785</name>
</gene>
<sequence>MLHTLLVGLGRSGRELHLPVLRRLRQDAGAGCDNAGCDNAATVFAAAPPLGFDLAPLPAGQATPGLVTVDTLAEARARLDPRTTVVHLCTPPGHRAEVLRDLAELGFTQFLVEKPLGVDGEAVAETRAVRDAYGLRLAVVAPWLHSTLTARLSETVRSGRLGALRRITVRQHKPRLRRSLSTPSHPTAFDVELPHSVGVALRLAGGGAVTDAAWSDASCGDRVVPRMGTAELTLAHDAGATTRIVSDLVSPVRERSMVLDFDAGRAIGHYPVSGEDNFAHLRVTPIGLPEEYEVFQDDALDACILDTYRGFAAHTDFTADFELQAQVVRLLESAKQHAAAAEPGAAPTAAGPAAAHERPAAAGEQVTSTKNGSIHVG</sequence>
<dbReference type="Gene3D" id="3.40.50.720">
    <property type="entry name" value="NAD(P)-binding Rossmann-like Domain"/>
    <property type="match status" value="1"/>
</dbReference>
<feature type="compositionally biased region" description="Low complexity" evidence="1">
    <location>
        <begin position="339"/>
        <end position="364"/>
    </location>
</feature>
<protein>
    <submittedName>
        <fullName evidence="2">Oxidoreductase</fullName>
    </submittedName>
</protein>
<dbReference type="InterPro" id="IPR036291">
    <property type="entry name" value="NAD(P)-bd_dom_sf"/>
</dbReference>
<evidence type="ECO:0000313" key="2">
    <source>
        <dbReference type="EMBL" id="QKW52378.1"/>
    </source>
</evidence>
<keyword evidence="3" id="KW-1185">Reference proteome</keyword>
<evidence type="ECO:0000256" key="1">
    <source>
        <dbReference type="SAM" id="MobiDB-lite"/>
    </source>
</evidence>
<feature type="compositionally biased region" description="Polar residues" evidence="1">
    <location>
        <begin position="365"/>
        <end position="377"/>
    </location>
</feature>
<accession>A0A7H8NF81</accession>
<organism evidence="2 3">
    <name type="scientific">Streptomyces buecherae</name>
    <dbReference type="NCBI Taxonomy" id="2763006"/>
    <lineage>
        <taxon>Bacteria</taxon>
        <taxon>Bacillati</taxon>
        <taxon>Actinomycetota</taxon>
        <taxon>Actinomycetes</taxon>
        <taxon>Kitasatosporales</taxon>
        <taxon>Streptomycetaceae</taxon>
        <taxon>Streptomyces</taxon>
    </lineage>
</organism>
<proteinExistence type="predicted"/>
<evidence type="ECO:0000313" key="3">
    <source>
        <dbReference type="Proteomes" id="UP000509303"/>
    </source>
</evidence>
<dbReference type="Proteomes" id="UP000509303">
    <property type="component" value="Chromosome"/>
</dbReference>
<dbReference type="EMBL" id="CP054929">
    <property type="protein sequence ID" value="QKW52378.1"/>
    <property type="molecule type" value="Genomic_DNA"/>
</dbReference>
<dbReference type="Gene3D" id="3.30.360.10">
    <property type="entry name" value="Dihydrodipicolinate Reductase, domain 2"/>
    <property type="match status" value="1"/>
</dbReference>
<reference evidence="2 3" key="1">
    <citation type="submission" date="2020-06" db="EMBL/GenBank/DDBJ databases">
        <title>Genome mining for natural products.</title>
        <authorList>
            <person name="Zhang B."/>
            <person name="Shi J."/>
            <person name="Ge H."/>
        </authorList>
    </citation>
    <scope>NUCLEOTIDE SEQUENCE [LARGE SCALE GENOMIC DNA]</scope>
    <source>
        <strain evidence="2 3">NA00687</strain>
    </source>
</reference>
<dbReference type="SUPFAM" id="SSF51735">
    <property type="entry name" value="NAD(P)-binding Rossmann-fold domains"/>
    <property type="match status" value="1"/>
</dbReference>
<dbReference type="RefSeq" id="WP_176164082.1">
    <property type="nucleotide sequence ID" value="NZ_CP054929.1"/>
</dbReference>